<protein>
    <submittedName>
        <fullName evidence="1">Uncharacterized protein</fullName>
    </submittedName>
</protein>
<dbReference type="AlphaFoldDB" id="A0A815YLA4"/>
<dbReference type="EMBL" id="CAJNOG010009202">
    <property type="protein sequence ID" value="CAF1571148.1"/>
    <property type="molecule type" value="Genomic_DNA"/>
</dbReference>
<reference evidence="1" key="1">
    <citation type="submission" date="2021-02" db="EMBL/GenBank/DDBJ databases">
        <authorList>
            <person name="Nowell W R."/>
        </authorList>
    </citation>
    <scope>NUCLEOTIDE SEQUENCE</scope>
</reference>
<comment type="caution">
    <text evidence="1">The sequence shown here is derived from an EMBL/GenBank/DDBJ whole genome shotgun (WGS) entry which is preliminary data.</text>
</comment>
<gene>
    <name evidence="1" type="ORF">JYZ213_LOCUS47354</name>
</gene>
<sequence>PNGGADGCCCGNCPGPPGPPVSKQKAFGGRPGGGGTGCGGGQLSSIASYGGGTSFGGAPFGNPGLAGYGGSPFGGGFS</sequence>
<dbReference type="Proteomes" id="UP000663845">
    <property type="component" value="Unassembled WGS sequence"/>
</dbReference>
<evidence type="ECO:0000313" key="1">
    <source>
        <dbReference type="EMBL" id="CAF1571148.1"/>
    </source>
</evidence>
<evidence type="ECO:0000313" key="2">
    <source>
        <dbReference type="Proteomes" id="UP000663845"/>
    </source>
</evidence>
<organism evidence="1 2">
    <name type="scientific">Adineta steineri</name>
    <dbReference type="NCBI Taxonomy" id="433720"/>
    <lineage>
        <taxon>Eukaryota</taxon>
        <taxon>Metazoa</taxon>
        <taxon>Spiralia</taxon>
        <taxon>Gnathifera</taxon>
        <taxon>Rotifera</taxon>
        <taxon>Eurotatoria</taxon>
        <taxon>Bdelloidea</taxon>
        <taxon>Adinetida</taxon>
        <taxon>Adinetidae</taxon>
        <taxon>Adineta</taxon>
    </lineage>
</organism>
<name>A0A815YLA4_9BILA</name>
<feature type="non-terminal residue" evidence="1">
    <location>
        <position position="78"/>
    </location>
</feature>
<proteinExistence type="predicted"/>
<accession>A0A815YLA4</accession>
<feature type="non-terminal residue" evidence="1">
    <location>
        <position position="1"/>
    </location>
</feature>